<proteinExistence type="predicted"/>
<accession>A0A437LY20</accession>
<evidence type="ECO:0000313" key="2">
    <source>
        <dbReference type="Proteomes" id="UP000282971"/>
    </source>
</evidence>
<keyword evidence="2" id="KW-1185">Reference proteome</keyword>
<protein>
    <submittedName>
        <fullName evidence="1">Uncharacterized protein</fullName>
    </submittedName>
</protein>
<dbReference type="EMBL" id="SACN01000003">
    <property type="protein sequence ID" value="RVT90223.1"/>
    <property type="molecule type" value="Genomic_DNA"/>
</dbReference>
<dbReference type="Proteomes" id="UP000282971">
    <property type="component" value="Unassembled WGS sequence"/>
</dbReference>
<reference evidence="1 2" key="1">
    <citation type="submission" date="2019-01" db="EMBL/GenBank/DDBJ databases">
        <authorList>
            <person name="Chen W.-M."/>
        </authorList>
    </citation>
    <scope>NUCLEOTIDE SEQUENCE [LARGE SCALE GENOMIC DNA]</scope>
    <source>
        <strain evidence="1 2">CCP-7</strain>
    </source>
</reference>
<comment type="caution">
    <text evidence="1">The sequence shown here is derived from an EMBL/GenBank/DDBJ whole genome shotgun (WGS) entry which is preliminary data.</text>
</comment>
<name>A0A437LY20_9SPHN</name>
<gene>
    <name evidence="1" type="ORF">EOD43_18165</name>
</gene>
<organism evidence="1 2">
    <name type="scientific">Sphingomonas crocodyli</name>
    <dbReference type="NCBI Taxonomy" id="1979270"/>
    <lineage>
        <taxon>Bacteria</taxon>
        <taxon>Pseudomonadati</taxon>
        <taxon>Pseudomonadota</taxon>
        <taxon>Alphaproteobacteria</taxon>
        <taxon>Sphingomonadales</taxon>
        <taxon>Sphingomonadaceae</taxon>
        <taxon>Sphingomonas</taxon>
    </lineage>
</organism>
<sequence>MTKENLEELWVRSTTQCVHDPNLVNISLVVLLNGWDKNTREARARARATWTKVAERWDRELSKMSACDVEIEMLHITDGDQLRQMAQFGTRLFVAV</sequence>
<dbReference type="AlphaFoldDB" id="A0A437LY20"/>
<dbReference type="RefSeq" id="WP_127745473.1">
    <property type="nucleotide sequence ID" value="NZ_SACN01000003.1"/>
</dbReference>
<evidence type="ECO:0000313" key="1">
    <source>
        <dbReference type="EMBL" id="RVT90223.1"/>
    </source>
</evidence>